<dbReference type="Pfam" id="PF12730">
    <property type="entry name" value="ABC2_membrane_4"/>
    <property type="match status" value="1"/>
</dbReference>
<accession>A0A5S9F4T5</accession>
<keyword evidence="3" id="KW-1185">Reference proteome</keyword>
<keyword evidence="1" id="KW-1133">Transmembrane helix</keyword>
<evidence type="ECO:0000256" key="1">
    <source>
        <dbReference type="SAM" id="Phobius"/>
    </source>
</evidence>
<feature type="transmembrane region" description="Helical" evidence="1">
    <location>
        <begin position="20"/>
        <end position="44"/>
    </location>
</feature>
<dbReference type="EMBL" id="AP019860">
    <property type="protein sequence ID" value="BBM85443.1"/>
    <property type="molecule type" value="Genomic_DNA"/>
</dbReference>
<dbReference type="PANTHER" id="PTHR43471">
    <property type="entry name" value="ABC TRANSPORTER PERMEASE"/>
    <property type="match status" value="1"/>
</dbReference>
<feature type="transmembrane region" description="Helical" evidence="1">
    <location>
        <begin position="169"/>
        <end position="188"/>
    </location>
</feature>
<feature type="transmembrane region" description="Helical" evidence="1">
    <location>
        <begin position="200"/>
        <end position="225"/>
    </location>
</feature>
<keyword evidence="1" id="KW-0812">Transmembrane</keyword>
<feature type="transmembrane region" description="Helical" evidence="1">
    <location>
        <begin position="294"/>
        <end position="314"/>
    </location>
</feature>
<keyword evidence="1" id="KW-0472">Membrane</keyword>
<dbReference type="RefSeq" id="WP_151969547.1">
    <property type="nucleotide sequence ID" value="NZ_AP019860.1"/>
</dbReference>
<reference evidence="2 3" key="1">
    <citation type="submission" date="2019-08" db="EMBL/GenBank/DDBJ databases">
        <title>Complete genome sequence of Candidatus Uab amorphum.</title>
        <authorList>
            <person name="Shiratori T."/>
            <person name="Suzuki S."/>
            <person name="Kakizawa Y."/>
            <person name="Ishida K."/>
        </authorList>
    </citation>
    <scope>NUCLEOTIDE SEQUENCE [LARGE SCALE GENOMIC DNA]</scope>
    <source>
        <strain evidence="2 3">SRT547</strain>
    </source>
</reference>
<proteinExistence type="predicted"/>
<protein>
    <submittedName>
        <fullName evidence="2">Transporter</fullName>
    </submittedName>
</protein>
<dbReference type="Proteomes" id="UP000326354">
    <property type="component" value="Chromosome"/>
</dbReference>
<feature type="transmembrane region" description="Helical" evidence="1">
    <location>
        <begin position="137"/>
        <end position="157"/>
    </location>
</feature>
<name>A0A5S9F4T5_UABAM</name>
<feature type="transmembrane region" description="Helical" evidence="1">
    <location>
        <begin position="96"/>
        <end position="116"/>
    </location>
</feature>
<gene>
    <name evidence="2" type="ORF">UABAM_03810</name>
</gene>
<dbReference type="KEGG" id="uam:UABAM_03810"/>
<organism evidence="2 3">
    <name type="scientific">Uabimicrobium amorphum</name>
    <dbReference type="NCBI Taxonomy" id="2596890"/>
    <lineage>
        <taxon>Bacteria</taxon>
        <taxon>Pseudomonadati</taxon>
        <taxon>Planctomycetota</taxon>
        <taxon>Candidatus Uabimicrobiia</taxon>
        <taxon>Candidatus Uabimicrobiales</taxon>
        <taxon>Candidatus Uabimicrobiaceae</taxon>
        <taxon>Candidatus Uabimicrobium</taxon>
    </lineage>
</organism>
<feature type="transmembrane region" description="Helical" evidence="1">
    <location>
        <begin position="231"/>
        <end position="252"/>
    </location>
</feature>
<dbReference type="AlphaFoldDB" id="A0A5S9F4T5"/>
<feature type="transmembrane region" description="Helical" evidence="1">
    <location>
        <begin position="56"/>
        <end position="76"/>
    </location>
</feature>
<sequence length="320" mass="35790">MFRILAITKNTLSEAVRQPIYLIILLCGIFAILASPYYTLFALLENDKLLKDMGMATLMVIGVLVAAFTASSVIHREIENNTLMTVISKPISRPEFLVGKFLGVLLCVFIMEYLLGSMLLNVTRTKITEAAYSLTDYPVLVGYAFATLFSMLLAAYGNFFYNKPFTSSVVNNLIVSFTMVFIALCLINNRWQMQPFAKGLDVQLLIAILLVIMATALICAVAVAASTRLSTGFTFATCISFFLIGLFSDYIFGQHMATSQISKILYNIIPNLQMYWVIDIILDEKTIPISYVYQILGYTVLFLMAILSLAMVLFENRETN</sequence>
<dbReference type="PANTHER" id="PTHR43471:SF10">
    <property type="entry name" value="SLL1107 PROTEIN"/>
    <property type="match status" value="1"/>
</dbReference>
<evidence type="ECO:0000313" key="2">
    <source>
        <dbReference type="EMBL" id="BBM85443.1"/>
    </source>
</evidence>
<dbReference type="OrthoDB" id="264591at2"/>
<evidence type="ECO:0000313" key="3">
    <source>
        <dbReference type="Proteomes" id="UP000326354"/>
    </source>
</evidence>